<feature type="transmembrane region" description="Helical" evidence="1">
    <location>
        <begin position="24"/>
        <end position="45"/>
    </location>
</feature>
<dbReference type="AlphaFoldDB" id="A0A7T8QTU7"/>
<organism evidence="2 3">
    <name type="scientific">Caligus rogercresseyi</name>
    <name type="common">Sea louse</name>
    <dbReference type="NCBI Taxonomy" id="217165"/>
    <lineage>
        <taxon>Eukaryota</taxon>
        <taxon>Metazoa</taxon>
        <taxon>Ecdysozoa</taxon>
        <taxon>Arthropoda</taxon>
        <taxon>Crustacea</taxon>
        <taxon>Multicrustacea</taxon>
        <taxon>Hexanauplia</taxon>
        <taxon>Copepoda</taxon>
        <taxon>Siphonostomatoida</taxon>
        <taxon>Caligidae</taxon>
        <taxon>Caligus</taxon>
    </lineage>
</organism>
<evidence type="ECO:0000313" key="3">
    <source>
        <dbReference type="Proteomes" id="UP000595437"/>
    </source>
</evidence>
<evidence type="ECO:0000313" key="2">
    <source>
        <dbReference type="EMBL" id="QQP54829.1"/>
    </source>
</evidence>
<protein>
    <submittedName>
        <fullName evidence="2">Solute carrier family 35 member C2</fullName>
    </submittedName>
</protein>
<gene>
    <name evidence="2" type="ORF">FKW44_007796</name>
</gene>
<sequence length="63" mass="7208">MWPHFYSAHDIPGPLHISYESTRFNFLGFLMALAASVLAGVRWTYTQLIMQKRSDLGLSIHLT</sequence>
<dbReference type="EMBL" id="CP045894">
    <property type="protein sequence ID" value="QQP54829.1"/>
    <property type="molecule type" value="Genomic_DNA"/>
</dbReference>
<keyword evidence="1" id="KW-1133">Transmembrane helix</keyword>
<reference evidence="3" key="1">
    <citation type="submission" date="2021-01" db="EMBL/GenBank/DDBJ databases">
        <title>Caligus Genome Assembly.</title>
        <authorList>
            <person name="Gallardo-Escarate C."/>
        </authorList>
    </citation>
    <scope>NUCLEOTIDE SEQUENCE [LARGE SCALE GENOMIC DNA]</scope>
</reference>
<dbReference type="OrthoDB" id="18894at2759"/>
<keyword evidence="3" id="KW-1185">Reference proteome</keyword>
<keyword evidence="1" id="KW-0812">Transmembrane</keyword>
<dbReference type="Proteomes" id="UP000595437">
    <property type="component" value="Chromosome 5"/>
</dbReference>
<name>A0A7T8QTU7_CALRO</name>
<keyword evidence="1" id="KW-0472">Membrane</keyword>
<accession>A0A7T8QTU7</accession>
<proteinExistence type="predicted"/>
<evidence type="ECO:0000256" key="1">
    <source>
        <dbReference type="SAM" id="Phobius"/>
    </source>
</evidence>